<evidence type="ECO:0000313" key="2">
    <source>
        <dbReference type="Proteomes" id="UP000789366"/>
    </source>
</evidence>
<proteinExistence type="predicted"/>
<feature type="non-terminal residue" evidence="1">
    <location>
        <position position="1"/>
    </location>
</feature>
<keyword evidence="2" id="KW-1185">Reference proteome</keyword>
<name>A0ACA9RE35_9GLOM</name>
<comment type="caution">
    <text evidence="1">The sequence shown here is derived from an EMBL/GenBank/DDBJ whole genome shotgun (WGS) entry which is preliminary data.</text>
</comment>
<accession>A0ACA9RE35</accession>
<sequence length="99" mass="11372">NQIDDKTISSNNFDQITMLNQQISNHPKTSTSSFETSTSSFETSTPSFDHNLNFDTTSNFQKKLLKCLRENCTNLRYSENGKIDSIGLCEFRLEIPHFE</sequence>
<dbReference type="EMBL" id="CAJVPW010068170">
    <property type="protein sequence ID" value="CAG8790070.1"/>
    <property type="molecule type" value="Genomic_DNA"/>
</dbReference>
<reference evidence="1" key="1">
    <citation type="submission" date="2021-06" db="EMBL/GenBank/DDBJ databases">
        <authorList>
            <person name="Kallberg Y."/>
            <person name="Tangrot J."/>
            <person name="Rosling A."/>
        </authorList>
    </citation>
    <scope>NUCLEOTIDE SEQUENCE</scope>
    <source>
        <strain evidence="1">28 12/20/2015</strain>
    </source>
</reference>
<organism evidence="1 2">
    <name type="scientific">Cetraspora pellucida</name>
    <dbReference type="NCBI Taxonomy" id="1433469"/>
    <lineage>
        <taxon>Eukaryota</taxon>
        <taxon>Fungi</taxon>
        <taxon>Fungi incertae sedis</taxon>
        <taxon>Mucoromycota</taxon>
        <taxon>Glomeromycotina</taxon>
        <taxon>Glomeromycetes</taxon>
        <taxon>Diversisporales</taxon>
        <taxon>Gigasporaceae</taxon>
        <taxon>Cetraspora</taxon>
    </lineage>
</organism>
<protein>
    <submittedName>
        <fullName evidence="1">1993_t:CDS:1</fullName>
    </submittedName>
</protein>
<gene>
    <name evidence="1" type="ORF">SPELUC_LOCUS17154</name>
</gene>
<dbReference type="Proteomes" id="UP000789366">
    <property type="component" value="Unassembled WGS sequence"/>
</dbReference>
<evidence type="ECO:0000313" key="1">
    <source>
        <dbReference type="EMBL" id="CAG8790070.1"/>
    </source>
</evidence>
<feature type="non-terminal residue" evidence="1">
    <location>
        <position position="99"/>
    </location>
</feature>